<sequence>MELTAIKFSGETEGSGLTDDHVTEAPTSSADNVGDGHNRARSLSISIRSIWRLSAITLLALLIGFGGWSWYQAVSQEHGAQASVEQMNIDAANTDRAEKIALDYAVGAGTMHFNDMAGWMRRLSANTGANLADRLQKAGASMEQVMVPLRWESTARPLAAKVQIAKDGVYTVLAFVNVSTKNTQAPEGIESTATYTIKIDSNSKWKIVDVGGVGGVVPGK</sequence>
<dbReference type="AlphaFoldDB" id="A0AA97CZN9"/>
<evidence type="ECO:0000256" key="1">
    <source>
        <dbReference type="SAM" id="MobiDB-lite"/>
    </source>
</evidence>
<proteinExistence type="predicted"/>
<keyword evidence="2" id="KW-0472">Membrane</keyword>
<keyword evidence="2" id="KW-1133">Transmembrane helix</keyword>
<accession>A0AA97CZN9</accession>
<protein>
    <recommendedName>
        <fullName evidence="4">Mce-associated membrane protein</fullName>
    </recommendedName>
</protein>
<keyword evidence="2" id="KW-0812">Transmembrane</keyword>
<evidence type="ECO:0008006" key="4">
    <source>
        <dbReference type="Google" id="ProtNLM"/>
    </source>
</evidence>
<evidence type="ECO:0000313" key="3">
    <source>
        <dbReference type="EMBL" id="WOC14302.1"/>
    </source>
</evidence>
<feature type="transmembrane region" description="Helical" evidence="2">
    <location>
        <begin position="50"/>
        <end position="71"/>
    </location>
</feature>
<name>A0AA97CZN9_9ACTN</name>
<evidence type="ECO:0000256" key="2">
    <source>
        <dbReference type="SAM" id="Phobius"/>
    </source>
</evidence>
<reference evidence="3" key="1">
    <citation type="submission" date="2023-06" db="EMBL/GenBank/DDBJ databases">
        <title>Gordonia sp. nov. and Pseudochrobactrum sp. nov., two species isolated from the burying beetle Nicrophorus vespilloides.</title>
        <authorList>
            <person name="Poehlein A."/>
            <person name="Guzman J."/>
            <person name="Daniel R."/>
            <person name="Vilcinskas A."/>
        </authorList>
    </citation>
    <scope>NUCLEOTIDE SEQUENCE</scope>
    <source>
        <strain evidence="3">MP11Mi</strain>
    </source>
</reference>
<feature type="region of interest" description="Disordered" evidence="1">
    <location>
        <begin position="1"/>
        <end position="36"/>
    </location>
</feature>
<organism evidence="3">
    <name type="scientific">Gordonia sp. MP11Mi</name>
    <dbReference type="NCBI Taxonomy" id="3022769"/>
    <lineage>
        <taxon>Bacteria</taxon>
        <taxon>Bacillati</taxon>
        <taxon>Actinomycetota</taxon>
        <taxon>Actinomycetes</taxon>
        <taxon>Mycobacteriales</taxon>
        <taxon>Gordoniaceae</taxon>
        <taxon>Gordonia</taxon>
    </lineage>
</organism>
<dbReference type="EMBL" id="CP128986">
    <property type="protein sequence ID" value="WOC14302.1"/>
    <property type="molecule type" value="Genomic_DNA"/>
</dbReference>
<dbReference type="RefSeq" id="WP_420040054.1">
    <property type="nucleotide sequence ID" value="NZ_CP128986.1"/>
</dbReference>
<gene>
    <name evidence="3" type="ORF">MP11Mi_34170</name>
</gene>